<accession>A0AAP4EG80</accession>
<dbReference type="GO" id="GO:0006310">
    <property type="term" value="P:DNA recombination"/>
    <property type="evidence" value="ECO:0007669"/>
    <property type="project" value="UniProtKB-KW"/>
</dbReference>
<dbReference type="PROSITE" id="PS51898">
    <property type="entry name" value="TYR_RECOMBINASE"/>
    <property type="match status" value="1"/>
</dbReference>
<dbReference type="RefSeq" id="WP_279858055.1">
    <property type="nucleotide sequence ID" value="NZ_JARVUX010000007.1"/>
</dbReference>
<proteinExistence type="predicted"/>
<protein>
    <submittedName>
        <fullName evidence="3">Tyrosine-type recombinase/integrase</fullName>
    </submittedName>
</protein>
<dbReference type="EMBL" id="JARVUX010000007">
    <property type="protein sequence ID" value="MDH2337054.1"/>
    <property type="molecule type" value="Genomic_DNA"/>
</dbReference>
<gene>
    <name evidence="3" type="ORF">QDQ28_12775</name>
</gene>
<dbReference type="InterPro" id="IPR050090">
    <property type="entry name" value="Tyrosine_recombinase_XerCD"/>
</dbReference>
<dbReference type="Gene3D" id="1.10.443.10">
    <property type="entry name" value="Intergrase catalytic core"/>
    <property type="match status" value="1"/>
</dbReference>
<dbReference type="GO" id="GO:0003677">
    <property type="term" value="F:DNA binding"/>
    <property type="evidence" value="ECO:0007669"/>
    <property type="project" value="InterPro"/>
</dbReference>
<name>A0AAP4EG80_CLOPF</name>
<keyword evidence="1" id="KW-0233">DNA recombination</keyword>
<dbReference type="InterPro" id="IPR013762">
    <property type="entry name" value="Integrase-like_cat_sf"/>
</dbReference>
<evidence type="ECO:0000256" key="1">
    <source>
        <dbReference type="ARBA" id="ARBA00023172"/>
    </source>
</evidence>
<dbReference type="SUPFAM" id="SSF56349">
    <property type="entry name" value="DNA breaking-rejoining enzymes"/>
    <property type="match status" value="1"/>
</dbReference>
<evidence type="ECO:0000313" key="3">
    <source>
        <dbReference type="EMBL" id="MDH2337054.1"/>
    </source>
</evidence>
<organism evidence="3 4">
    <name type="scientific">Clostridium perfringens</name>
    <dbReference type="NCBI Taxonomy" id="1502"/>
    <lineage>
        <taxon>Bacteria</taxon>
        <taxon>Bacillati</taxon>
        <taxon>Bacillota</taxon>
        <taxon>Clostridia</taxon>
        <taxon>Eubacteriales</taxon>
        <taxon>Clostridiaceae</taxon>
        <taxon>Clostridium</taxon>
    </lineage>
</organism>
<dbReference type="AlphaFoldDB" id="A0AAP4EG80"/>
<feature type="domain" description="Tyr recombinase" evidence="2">
    <location>
        <begin position="10"/>
        <end position="209"/>
    </location>
</feature>
<dbReference type="PANTHER" id="PTHR30349">
    <property type="entry name" value="PHAGE INTEGRASE-RELATED"/>
    <property type="match status" value="1"/>
</dbReference>
<dbReference type="Proteomes" id="UP001222958">
    <property type="component" value="Unassembled WGS sequence"/>
</dbReference>
<dbReference type="PANTHER" id="PTHR30349:SF82">
    <property type="entry name" value="INTEGRASE_RECOMBINASE YOEC-RELATED"/>
    <property type="match status" value="1"/>
</dbReference>
<evidence type="ECO:0000313" key="4">
    <source>
        <dbReference type="Proteomes" id="UP001222958"/>
    </source>
</evidence>
<dbReference type="Pfam" id="PF00589">
    <property type="entry name" value="Phage_integrase"/>
    <property type="match status" value="1"/>
</dbReference>
<dbReference type="InterPro" id="IPR002104">
    <property type="entry name" value="Integrase_catalytic"/>
</dbReference>
<sequence length="214" mass="24647">MEGVRLYEKGAAAPIPEDKIKLFKEKVKEYGKSEANSKRNYLLFLIALGTGFRMQDIVTLSIGDLKDAISLGCLEIQERKQYNQWKSNLSEYPNSPKPKKRKVELSEALIKEIKLYTRNKKRSEYAFPSRKGNYITQEYFSKILKSIGKEMQLEKITGHSMRKTYATLIYENTGKDIVATKNAIGHKSIEETRRYIGEAQRDAKKASFIINSYV</sequence>
<comment type="caution">
    <text evidence="3">The sequence shown here is derived from an EMBL/GenBank/DDBJ whole genome shotgun (WGS) entry which is preliminary data.</text>
</comment>
<dbReference type="GO" id="GO:0015074">
    <property type="term" value="P:DNA integration"/>
    <property type="evidence" value="ECO:0007669"/>
    <property type="project" value="InterPro"/>
</dbReference>
<dbReference type="InterPro" id="IPR011010">
    <property type="entry name" value="DNA_brk_join_enz"/>
</dbReference>
<reference evidence="3" key="1">
    <citation type="submission" date="2023-04" db="EMBL/GenBank/DDBJ databases">
        <title>Epidemiological investigation of Clostridium perfringens isolated from cattle.</title>
        <authorList>
            <person name="Tian R."/>
        </authorList>
    </citation>
    <scope>NUCLEOTIDE SEQUENCE</scope>
    <source>
        <strain evidence="3">ZWCP172</strain>
    </source>
</reference>
<evidence type="ECO:0000259" key="2">
    <source>
        <dbReference type="PROSITE" id="PS51898"/>
    </source>
</evidence>